<accession>A0ACC0CM25</accession>
<reference evidence="1 2" key="1">
    <citation type="journal article" date="2022" name="New Phytol.">
        <title>Ecological generalism drives hyperdiversity of secondary metabolite gene clusters in xylarialean endophytes.</title>
        <authorList>
            <person name="Franco M.E.E."/>
            <person name="Wisecaver J.H."/>
            <person name="Arnold A.E."/>
            <person name="Ju Y.M."/>
            <person name="Slot J.C."/>
            <person name="Ahrendt S."/>
            <person name="Moore L.P."/>
            <person name="Eastman K.E."/>
            <person name="Scott K."/>
            <person name="Konkel Z."/>
            <person name="Mondo S.J."/>
            <person name="Kuo A."/>
            <person name="Hayes R.D."/>
            <person name="Haridas S."/>
            <person name="Andreopoulos B."/>
            <person name="Riley R."/>
            <person name="LaButti K."/>
            <person name="Pangilinan J."/>
            <person name="Lipzen A."/>
            <person name="Amirebrahimi M."/>
            <person name="Yan J."/>
            <person name="Adam C."/>
            <person name="Keymanesh K."/>
            <person name="Ng V."/>
            <person name="Louie K."/>
            <person name="Northen T."/>
            <person name="Drula E."/>
            <person name="Henrissat B."/>
            <person name="Hsieh H.M."/>
            <person name="Youens-Clark K."/>
            <person name="Lutzoni F."/>
            <person name="Miadlikowska J."/>
            <person name="Eastwood D.C."/>
            <person name="Hamelin R.C."/>
            <person name="Grigoriev I.V."/>
            <person name="U'Ren J.M."/>
        </authorList>
    </citation>
    <scope>NUCLEOTIDE SEQUENCE [LARGE SCALE GENOMIC DNA]</scope>
    <source>
        <strain evidence="1 2">ER1909</strain>
    </source>
</reference>
<evidence type="ECO:0000313" key="2">
    <source>
        <dbReference type="Proteomes" id="UP001497680"/>
    </source>
</evidence>
<dbReference type="Proteomes" id="UP001497680">
    <property type="component" value="Unassembled WGS sequence"/>
</dbReference>
<name>A0ACC0CM25_9PEZI</name>
<sequence>MADLKKLDGLEVFMANLPGDLTEYGLKMQLSPFIVEKLGITDWACQKIRGKKFGSVTFLYRAHGERFLQVHGEEPMFGLDRKGQPRKRARLAFLGVMVYCRRSDKQLDPFLLGTLVKEAEDRKQEIEYELDTAQDKTVIFKLDSLSCGHYEYPNGKFTYTTDIEWPPEGMVNTAKFGRDMLIINYTSHNTSARVEIPYRTIEEIIVAGRPTSLTLTLWEAPRFFEVFSEELSALMNQLGISKAMKNVSRIRMKQLPHTSANHAEILGQSLVYRIQVSPYEFQSKLERLKEKERLTVSYYDFPSIQYGRTSMADGLRTFRRLVDEYSTASIIPFDVLFEFQALVHNGFLLPQTAEELLKRLSKTIKTSSTNKKTNGLASNNHHNDGVKRTSSSCPFSAAAVKKLFSQIPFPGPDVEAVTFSLDEIWSYLETNEKEIRQGLTKELISERGRQNLIMVYKVQVTPTCYRLLGPEPEAKNRILRKFPRHIDYFVRVQFCEEDGQDLYFNAKVSLDRIWERFKTFLLQGVHIGGRSYKFLGFSHSSLRAHSVWMSAPFFDHNSKLQTYFSIISDLGKFNKIFSPPRCAARIGQAFSETPFSVDLEELGVRVEYIKDVKSKDGNRVFSDGVGTLSRPFMEAIQAALPQTRGITTCFQIRWGGAKGMLALDDTLEGMVMRIRPESMVKFESEDLRNLEICDLGNKPIPLVLNRQMIKILEDMGVKDSWFFEVQNRELKRLRMIASYVRNTVEFLKRQKVAEQINFSKFIRRLHKLGIDYKRDAFLCSVVETVILREVRLLKHKARIPVDKGVTLFGIMDEFGYLEEDEVYVTFEKKKLVRTHDFDIRNKLVLITRSPALHPGDIQIRRAVIPPPNHPLRSLSNCVVFSQKGQRDLPSQLSGGDLDGDIYNIIWDDAAVSSSRREFEPADYPREPPLNIGREVEMEDMTDFFVTFMATDQLGVIAVKHMILADMKDSGTVDEECKLLAEMHSTGVDYSKSGIPIETEKLRGLTKTKYRPDFLAPAPPANIVDRTEVVFEAPRAPTVQDEDEESGPQYRYYKSTKILGKLYRAIDEKKIWKENIRRPDISHGPSVWDQLSHYIRNQSAKLGDVNWQSALDDARRIRQAYDDAIWSATMDYSDNSTKGITELEVFTGYIFNKAGVQTKRQRDKSVRLKDEYDRIAKWVESLIRKKGIESREDDGVDDDYSDDGNHVDEESLSSDSSGEDFRHDLSALELSIACLHVGILTSTNNFGRNNSDFQSFKVIAAQCVLSELEIALVNQQMALGAAALNGASVK</sequence>
<gene>
    <name evidence="1" type="ORF">F4821DRAFT_264835</name>
</gene>
<proteinExistence type="predicted"/>
<keyword evidence="2" id="KW-1185">Reference proteome</keyword>
<comment type="caution">
    <text evidence="1">The sequence shown here is derived from an EMBL/GenBank/DDBJ whole genome shotgun (WGS) entry which is preliminary data.</text>
</comment>
<dbReference type="EMBL" id="MU394393">
    <property type="protein sequence ID" value="KAI6081526.1"/>
    <property type="molecule type" value="Genomic_DNA"/>
</dbReference>
<evidence type="ECO:0000313" key="1">
    <source>
        <dbReference type="EMBL" id="KAI6081526.1"/>
    </source>
</evidence>
<organism evidence="1 2">
    <name type="scientific">Hypoxylon rubiginosum</name>
    <dbReference type="NCBI Taxonomy" id="110542"/>
    <lineage>
        <taxon>Eukaryota</taxon>
        <taxon>Fungi</taxon>
        <taxon>Dikarya</taxon>
        <taxon>Ascomycota</taxon>
        <taxon>Pezizomycotina</taxon>
        <taxon>Sordariomycetes</taxon>
        <taxon>Xylariomycetidae</taxon>
        <taxon>Xylariales</taxon>
        <taxon>Hypoxylaceae</taxon>
        <taxon>Hypoxylon</taxon>
    </lineage>
</organism>
<protein>
    <submittedName>
        <fullName evidence="1">RdRP-domain-containing protein</fullName>
    </submittedName>
</protein>